<comment type="caution">
    <text evidence="1">The sequence shown here is derived from an EMBL/GenBank/DDBJ whole genome shotgun (WGS) entry which is preliminary data.</text>
</comment>
<protein>
    <submittedName>
        <fullName evidence="1">Uncharacterized protein</fullName>
    </submittedName>
</protein>
<dbReference type="AlphaFoldDB" id="A0A0F9XIL1"/>
<proteinExistence type="predicted"/>
<accession>A0A0F9XIL1</accession>
<name>A0A0F9XIL1_9ZZZZ</name>
<organism evidence="1">
    <name type="scientific">marine sediment metagenome</name>
    <dbReference type="NCBI Taxonomy" id="412755"/>
    <lineage>
        <taxon>unclassified sequences</taxon>
        <taxon>metagenomes</taxon>
        <taxon>ecological metagenomes</taxon>
    </lineage>
</organism>
<gene>
    <name evidence="1" type="ORF">LCGC14_0142860</name>
</gene>
<reference evidence="1" key="1">
    <citation type="journal article" date="2015" name="Nature">
        <title>Complex archaea that bridge the gap between prokaryotes and eukaryotes.</title>
        <authorList>
            <person name="Spang A."/>
            <person name="Saw J.H."/>
            <person name="Jorgensen S.L."/>
            <person name="Zaremba-Niedzwiedzka K."/>
            <person name="Martijn J."/>
            <person name="Lind A.E."/>
            <person name="van Eijk R."/>
            <person name="Schleper C."/>
            <person name="Guy L."/>
            <person name="Ettema T.J."/>
        </authorList>
    </citation>
    <scope>NUCLEOTIDE SEQUENCE</scope>
</reference>
<dbReference type="EMBL" id="LAZR01000049">
    <property type="protein sequence ID" value="KKN99041.1"/>
    <property type="molecule type" value="Genomic_DNA"/>
</dbReference>
<sequence>MITWAEKVAFVGMVVTKQYSPMFGYKVKVSIPNGLCSFGTGDTLDEAIESAAIGMNMDWHSITRKITERKWEQIAHL</sequence>
<evidence type="ECO:0000313" key="1">
    <source>
        <dbReference type="EMBL" id="KKN99041.1"/>
    </source>
</evidence>